<dbReference type="SUPFAM" id="SSF51316">
    <property type="entry name" value="Mss4-like"/>
    <property type="match status" value="1"/>
</dbReference>
<dbReference type="PANTHER" id="PTHR33337">
    <property type="entry name" value="GFA DOMAIN-CONTAINING PROTEIN"/>
    <property type="match status" value="1"/>
</dbReference>
<evidence type="ECO:0000256" key="2">
    <source>
        <dbReference type="ARBA" id="ARBA00022723"/>
    </source>
</evidence>
<reference evidence="6" key="2">
    <citation type="submission" date="2020-09" db="EMBL/GenBank/DDBJ databases">
        <authorList>
            <person name="Sun Q."/>
            <person name="Zhou Y."/>
        </authorList>
    </citation>
    <scope>NUCLEOTIDE SEQUENCE</scope>
    <source>
        <strain evidence="6">CGMCC 1.15367</strain>
    </source>
</reference>
<dbReference type="Gene3D" id="3.90.1590.10">
    <property type="entry name" value="glutathione-dependent formaldehyde- activating enzyme (gfa)"/>
    <property type="match status" value="1"/>
</dbReference>
<evidence type="ECO:0000256" key="3">
    <source>
        <dbReference type="ARBA" id="ARBA00022833"/>
    </source>
</evidence>
<proteinExistence type="inferred from homology"/>
<dbReference type="EMBL" id="BMIQ01000002">
    <property type="protein sequence ID" value="GGD99448.1"/>
    <property type="molecule type" value="Genomic_DNA"/>
</dbReference>
<dbReference type="Proteomes" id="UP000644699">
    <property type="component" value="Unassembled WGS sequence"/>
</dbReference>
<dbReference type="PROSITE" id="PS51891">
    <property type="entry name" value="CENP_V_GFA"/>
    <property type="match status" value="1"/>
</dbReference>
<keyword evidence="4" id="KW-0456">Lyase</keyword>
<keyword evidence="7" id="KW-1185">Reference proteome</keyword>
<dbReference type="InterPro" id="IPR011057">
    <property type="entry name" value="Mss4-like_sf"/>
</dbReference>
<dbReference type="PANTHER" id="PTHR33337:SF40">
    <property type="entry name" value="CENP-V_GFA DOMAIN-CONTAINING PROTEIN-RELATED"/>
    <property type="match status" value="1"/>
</dbReference>
<evidence type="ECO:0000256" key="4">
    <source>
        <dbReference type="ARBA" id="ARBA00023239"/>
    </source>
</evidence>
<name>A0A916ZIF4_9HYPH</name>
<dbReference type="RefSeq" id="WP_188907864.1">
    <property type="nucleotide sequence ID" value="NZ_BMIQ01000002.1"/>
</dbReference>
<dbReference type="AlphaFoldDB" id="A0A916ZIF4"/>
<dbReference type="GO" id="GO:0046872">
    <property type="term" value="F:metal ion binding"/>
    <property type="evidence" value="ECO:0007669"/>
    <property type="project" value="UniProtKB-KW"/>
</dbReference>
<gene>
    <name evidence="6" type="ORF">GCM10011390_17840</name>
</gene>
<comment type="caution">
    <text evidence="6">The sequence shown here is derived from an EMBL/GenBank/DDBJ whole genome shotgun (WGS) entry which is preliminary data.</text>
</comment>
<comment type="similarity">
    <text evidence="1">Belongs to the Gfa family.</text>
</comment>
<feature type="domain" description="CENP-V/GFA" evidence="5">
    <location>
        <begin position="7"/>
        <end position="115"/>
    </location>
</feature>
<evidence type="ECO:0000313" key="7">
    <source>
        <dbReference type="Proteomes" id="UP000644699"/>
    </source>
</evidence>
<dbReference type="Pfam" id="PF04828">
    <property type="entry name" value="GFA"/>
    <property type="match status" value="1"/>
</dbReference>
<evidence type="ECO:0000259" key="5">
    <source>
        <dbReference type="PROSITE" id="PS51891"/>
    </source>
</evidence>
<dbReference type="InterPro" id="IPR006913">
    <property type="entry name" value="CENP-V/GFA"/>
</dbReference>
<keyword evidence="2" id="KW-0479">Metal-binding</keyword>
<sequence>MSLSLPLEGGCRCGAVRFRAAAPPMLTMACHCTGCQRMTASAYSLSAAFPSEAFAVIAGEPVPGGLKRADIHHFFCPSCLSWLFTQLEGVDSFVNVRAPLFDDTSWFSPFIETWTAEKLPFASVPAVHSFAALPAMADYEGLVRAYGEWAGAASSPG</sequence>
<accession>A0A916ZIF4</accession>
<keyword evidence="3" id="KW-0862">Zinc</keyword>
<protein>
    <submittedName>
        <fullName evidence="6">Aldehyde-activating protein</fullName>
    </submittedName>
</protein>
<reference evidence="6" key="1">
    <citation type="journal article" date="2014" name="Int. J. Syst. Evol. Microbiol.">
        <title>Complete genome sequence of Corynebacterium casei LMG S-19264T (=DSM 44701T), isolated from a smear-ripened cheese.</title>
        <authorList>
            <consortium name="US DOE Joint Genome Institute (JGI-PGF)"/>
            <person name="Walter F."/>
            <person name="Albersmeier A."/>
            <person name="Kalinowski J."/>
            <person name="Ruckert C."/>
        </authorList>
    </citation>
    <scope>NUCLEOTIDE SEQUENCE</scope>
    <source>
        <strain evidence="6">CGMCC 1.15367</strain>
    </source>
</reference>
<evidence type="ECO:0000313" key="6">
    <source>
        <dbReference type="EMBL" id="GGD99448.1"/>
    </source>
</evidence>
<evidence type="ECO:0000256" key="1">
    <source>
        <dbReference type="ARBA" id="ARBA00005495"/>
    </source>
</evidence>
<organism evidence="6 7">
    <name type="scientific">Aureimonas endophytica</name>
    <dbReference type="NCBI Taxonomy" id="2027858"/>
    <lineage>
        <taxon>Bacteria</taxon>
        <taxon>Pseudomonadati</taxon>
        <taxon>Pseudomonadota</taxon>
        <taxon>Alphaproteobacteria</taxon>
        <taxon>Hyphomicrobiales</taxon>
        <taxon>Aurantimonadaceae</taxon>
        <taxon>Aureimonas</taxon>
    </lineage>
</organism>
<dbReference type="GO" id="GO:0016846">
    <property type="term" value="F:carbon-sulfur lyase activity"/>
    <property type="evidence" value="ECO:0007669"/>
    <property type="project" value="InterPro"/>
</dbReference>